<feature type="domain" description="Bacteriophage phiJL001 Gp84 C-terminal" evidence="1">
    <location>
        <begin position="98"/>
        <end position="123"/>
    </location>
</feature>
<evidence type="ECO:0000313" key="3">
    <source>
        <dbReference type="Proteomes" id="UP000000463"/>
    </source>
</evidence>
<protein>
    <recommendedName>
        <fullName evidence="1">Bacteriophage phiJL001 Gp84 C-terminal domain-containing protein</fullName>
    </recommendedName>
</protein>
<dbReference type="InterPro" id="IPR018964">
    <property type="entry name" value="Phage_phiJL001_Gp84_C"/>
</dbReference>
<evidence type="ECO:0000259" key="1">
    <source>
        <dbReference type="Pfam" id="PF09356"/>
    </source>
</evidence>
<dbReference type="Proteomes" id="UP000000463">
    <property type="component" value="Segment"/>
</dbReference>
<proteinExistence type="predicted"/>
<name>K4K6S2_9CAUD</name>
<organism evidence="2 3">
    <name type="scientific">Caulobacter phage CcrColossus</name>
    <dbReference type="NCBI Taxonomy" id="1211640"/>
    <lineage>
        <taxon>Viruses</taxon>
        <taxon>Duplodnaviria</taxon>
        <taxon>Heunggongvirae</taxon>
        <taxon>Uroviricota</taxon>
        <taxon>Caudoviricetes</taxon>
        <taxon>Jeanschmidtviridae</taxon>
        <taxon>Colossusvirus</taxon>
        <taxon>Colossusvirus colossus</taxon>
    </lineage>
</organism>
<evidence type="ECO:0000313" key="2">
    <source>
        <dbReference type="EMBL" id="AFU88287.1"/>
    </source>
</evidence>
<dbReference type="KEGG" id="vg:13995345"/>
<dbReference type="Pfam" id="PF09356">
    <property type="entry name" value="Phage_BR0599"/>
    <property type="match status" value="1"/>
</dbReference>
<sequence>MTWTRTSDDRFDRTDRSNVTMTARGRWNAYVTGPNDDGGTPLRKASGRGVRCEPALLSWKTAEEAMAAVDARKPLQVDGLCPARFGDQSCGYQPAPGESCDKRLVTCRNYGNVVNYRGTPKIPLAETW</sequence>
<dbReference type="RefSeq" id="YP_006988651.1">
    <property type="nucleotide sequence ID" value="NC_019406.1"/>
</dbReference>
<dbReference type="GeneID" id="13995345"/>
<accession>K4K6S2</accession>
<reference evidence="2 3" key="1">
    <citation type="journal article" date="2012" name="BMC Genomics">
        <title>The Caulobacter crescentus phage phiCbK: genomics of a canonical phage.</title>
        <authorList>
            <person name="Gill J.J."/>
            <person name="Berry J.D."/>
            <person name="Russell W.K."/>
            <person name="Lessor L."/>
            <person name="Escobar Garcia D.A."/>
            <person name="Hernandez D."/>
            <person name="Kane A."/>
            <person name="Keene J."/>
            <person name="Maddox M."/>
            <person name="Martin R."/>
            <person name="Mohan S."/>
            <person name="Thorn A.M."/>
            <person name="Russell D.H."/>
            <person name="Young R."/>
        </authorList>
    </citation>
    <scope>NUCLEOTIDE SEQUENCE [LARGE SCALE GENOMIC DNA]</scope>
</reference>
<keyword evidence="3" id="KW-1185">Reference proteome</keyword>
<dbReference type="EMBL" id="JX100810">
    <property type="protein sequence ID" value="AFU88287.1"/>
    <property type="molecule type" value="Genomic_DNA"/>
</dbReference>
<gene>
    <name evidence="2" type="ORF">CcrColossus_gp417</name>
</gene>